<keyword evidence="2" id="KW-1185">Reference proteome</keyword>
<dbReference type="KEGG" id="egl:EGR_02853"/>
<reference evidence="1 2" key="1">
    <citation type="journal article" date="2013" name="Nat. Genet.">
        <title>The genome of the hydatid tapeworm Echinococcus granulosus.</title>
        <authorList>
            <person name="Zheng H."/>
            <person name="Zhang W."/>
            <person name="Zhang L."/>
            <person name="Zhang Z."/>
            <person name="Li J."/>
            <person name="Lu G."/>
            <person name="Zhu Y."/>
            <person name="Wang Y."/>
            <person name="Huang Y."/>
            <person name="Liu J."/>
            <person name="Kang H."/>
            <person name="Chen J."/>
            <person name="Wang L."/>
            <person name="Chen A."/>
            <person name="Yu S."/>
            <person name="Gao Z."/>
            <person name="Jin L."/>
            <person name="Gu W."/>
            <person name="Wang Z."/>
            <person name="Zhao L."/>
            <person name="Shi B."/>
            <person name="Wen H."/>
            <person name="Lin R."/>
            <person name="Jones M.K."/>
            <person name="Brejova B."/>
            <person name="Vinar T."/>
            <person name="Zhao G."/>
            <person name="McManus D.P."/>
            <person name="Chen Z."/>
            <person name="Zhou Y."/>
            <person name="Wang S."/>
        </authorList>
    </citation>
    <scope>NUCLEOTIDE SEQUENCE [LARGE SCALE GENOMIC DNA]</scope>
</reference>
<accession>W6ULI8</accession>
<evidence type="ECO:0000313" key="1">
    <source>
        <dbReference type="EMBL" id="EUB62400.1"/>
    </source>
</evidence>
<dbReference type="EMBL" id="APAU02000013">
    <property type="protein sequence ID" value="EUB62400.1"/>
    <property type="molecule type" value="Genomic_DNA"/>
</dbReference>
<name>W6ULI8_ECHGR</name>
<organism evidence="1 2">
    <name type="scientific">Echinococcus granulosus</name>
    <name type="common">Hydatid tapeworm</name>
    <dbReference type="NCBI Taxonomy" id="6210"/>
    <lineage>
        <taxon>Eukaryota</taxon>
        <taxon>Metazoa</taxon>
        <taxon>Spiralia</taxon>
        <taxon>Lophotrochozoa</taxon>
        <taxon>Platyhelminthes</taxon>
        <taxon>Cestoda</taxon>
        <taxon>Eucestoda</taxon>
        <taxon>Cyclophyllidea</taxon>
        <taxon>Taeniidae</taxon>
        <taxon>Echinococcus</taxon>
        <taxon>Echinococcus granulosus group</taxon>
    </lineage>
</organism>
<sequence length="76" mass="9092">MPTAPKSLSTSAVHILLQYCACFCRQDSLEVNLHFLLYIFKEIFDEFLNVSFDFGKFLLWDIYRPCYYHQDTSRKI</sequence>
<dbReference type="Proteomes" id="UP000019149">
    <property type="component" value="Unassembled WGS sequence"/>
</dbReference>
<dbReference type="GeneID" id="36338568"/>
<gene>
    <name evidence="1" type="ORF">EGR_02853</name>
</gene>
<dbReference type="RefSeq" id="XP_024353596.1">
    <property type="nucleotide sequence ID" value="XM_024492102.1"/>
</dbReference>
<dbReference type="CTD" id="36338568"/>
<dbReference type="AlphaFoldDB" id="W6ULI8"/>
<evidence type="ECO:0000313" key="2">
    <source>
        <dbReference type="Proteomes" id="UP000019149"/>
    </source>
</evidence>
<comment type="caution">
    <text evidence="1">The sequence shown here is derived from an EMBL/GenBank/DDBJ whole genome shotgun (WGS) entry which is preliminary data.</text>
</comment>
<protein>
    <submittedName>
        <fullName evidence="1">Uncharacterized protein</fullName>
    </submittedName>
</protein>
<proteinExistence type="predicted"/>